<dbReference type="RefSeq" id="WP_114382140.1">
    <property type="nucleotide sequence ID" value="NZ_QPJD01000014.1"/>
</dbReference>
<evidence type="ECO:0000256" key="2">
    <source>
        <dbReference type="HAMAP-Rule" id="MF_00984"/>
    </source>
</evidence>
<dbReference type="Gene3D" id="2.40.50.140">
    <property type="entry name" value="Nucleic acid-binding proteins"/>
    <property type="match status" value="1"/>
</dbReference>
<keyword evidence="1 2" id="KW-0238">DNA-binding</keyword>
<dbReference type="InterPro" id="IPR012340">
    <property type="entry name" value="NA-bd_OB-fold"/>
</dbReference>
<dbReference type="CDD" id="cd04496">
    <property type="entry name" value="SSB_OBF"/>
    <property type="match status" value="1"/>
</dbReference>
<dbReference type="GO" id="GO:0009295">
    <property type="term" value="C:nucleoid"/>
    <property type="evidence" value="ECO:0007669"/>
    <property type="project" value="TreeGrafter"/>
</dbReference>
<dbReference type="PROSITE" id="PS50935">
    <property type="entry name" value="SSB"/>
    <property type="match status" value="1"/>
</dbReference>
<dbReference type="Proteomes" id="UP000252415">
    <property type="component" value="Unassembled WGS sequence"/>
</dbReference>
<comment type="function">
    <text evidence="2">Plays an important role in DNA replication, recombination and repair. Binds to ssDNA and to an array of partner proteins to recruit them to their sites of action during DNA metabolism.</text>
</comment>
<reference evidence="5 6" key="1">
    <citation type="submission" date="2018-07" db="EMBL/GenBank/DDBJ databases">
        <title>Genomic Encyclopedia of Type Strains, Phase III (KMG-III): the genomes of soil and plant-associated and newly described type strains.</title>
        <authorList>
            <person name="Whitman W."/>
        </authorList>
    </citation>
    <scope>NUCLEOTIDE SEQUENCE [LARGE SCALE GENOMIC DNA]</scope>
    <source>
        <strain evidence="5 6">CECT 7506</strain>
    </source>
</reference>
<dbReference type="GO" id="GO:0003697">
    <property type="term" value="F:single-stranded DNA binding"/>
    <property type="evidence" value="ECO:0007669"/>
    <property type="project" value="UniProtKB-UniRule"/>
</dbReference>
<evidence type="ECO:0000256" key="4">
    <source>
        <dbReference type="SAM" id="MobiDB-lite"/>
    </source>
</evidence>
<dbReference type="FunFam" id="2.40.50.140:FF:000084">
    <property type="entry name" value="Single-stranded DNA-binding protein"/>
    <property type="match status" value="1"/>
</dbReference>
<keyword evidence="2" id="KW-0235">DNA replication</keyword>
<dbReference type="NCBIfam" id="TIGR00621">
    <property type="entry name" value="ssb"/>
    <property type="match status" value="1"/>
</dbReference>
<keyword evidence="2" id="KW-0233">DNA recombination</keyword>
<organism evidence="5 6">
    <name type="scientific">Paenibacillus prosopidis</name>
    <dbReference type="NCBI Taxonomy" id="630520"/>
    <lineage>
        <taxon>Bacteria</taxon>
        <taxon>Bacillati</taxon>
        <taxon>Bacillota</taxon>
        <taxon>Bacilli</taxon>
        <taxon>Bacillales</taxon>
        <taxon>Paenibacillaceae</taxon>
        <taxon>Paenibacillus</taxon>
    </lineage>
</organism>
<dbReference type="PANTHER" id="PTHR10302:SF27">
    <property type="entry name" value="SINGLE-STRANDED DNA-BINDING PROTEIN"/>
    <property type="match status" value="1"/>
</dbReference>
<dbReference type="Pfam" id="PF00436">
    <property type="entry name" value="SSB"/>
    <property type="match status" value="1"/>
</dbReference>
<dbReference type="OrthoDB" id="9809878at2"/>
<dbReference type="AlphaFoldDB" id="A0A368VN62"/>
<evidence type="ECO:0000313" key="5">
    <source>
        <dbReference type="EMBL" id="RCW42968.1"/>
    </source>
</evidence>
<evidence type="ECO:0000256" key="1">
    <source>
        <dbReference type="ARBA" id="ARBA00023125"/>
    </source>
</evidence>
<dbReference type="GO" id="GO:0006260">
    <property type="term" value="P:DNA replication"/>
    <property type="evidence" value="ECO:0007669"/>
    <property type="project" value="UniProtKB-UniRule"/>
</dbReference>
<sequence>MLNRVILIGRLTRDPELRYTPAGVAVTQFTIAVDRPFTSGQGEREADFIPVVTWRQLAETCANYLRKGRLTAVEGRIQVRNYENNEGKRVYVTEVIADNVRFLESNREGGAREEGGSNYSGAGASSGGGSFGGNASQSGGNRPSGNNSRNDSRDPFQDDGRPIDISEDDLPF</sequence>
<feature type="short sequence motif" description="Important for interaction with partner proteins" evidence="2">
    <location>
        <begin position="167"/>
        <end position="172"/>
    </location>
</feature>
<name>A0A368VN62_9BACL</name>
<keyword evidence="2" id="KW-0234">DNA repair</keyword>
<feature type="region of interest" description="Disordered" evidence="4">
    <location>
        <begin position="107"/>
        <end position="172"/>
    </location>
</feature>
<evidence type="ECO:0000256" key="3">
    <source>
        <dbReference type="RuleBase" id="RU000524"/>
    </source>
</evidence>
<gene>
    <name evidence="5" type="ORF">DFP97_11431</name>
</gene>
<dbReference type="SUPFAM" id="SSF50249">
    <property type="entry name" value="Nucleic acid-binding proteins"/>
    <property type="match status" value="1"/>
</dbReference>
<dbReference type="GO" id="GO:0006281">
    <property type="term" value="P:DNA repair"/>
    <property type="evidence" value="ECO:0007669"/>
    <property type="project" value="UniProtKB-UniRule"/>
</dbReference>
<feature type="compositionally biased region" description="Low complexity" evidence="4">
    <location>
        <begin position="133"/>
        <end position="149"/>
    </location>
</feature>
<dbReference type="InterPro" id="IPR011344">
    <property type="entry name" value="ssDNA-bd"/>
</dbReference>
<keyword evidence="6" id="KW-1185">Reference proteome</keyword>
<dbReference type="InterPro" id="IPR000424">
    <property type="entry name" value="Primosome_PriB/ssb"/>
</dbReference>
<comment type="caution">
    <text evidence="5">The sequence shown here is derived from an EMBL/GenBank/DDBJ whole genome shotgun (WGS) entry which is preliminary data.</text>
</comment>
<evidence type="ECO:0000313" key="6">
    <source>
        <dbReference type="Proteomes" id="UP000252415"/>
    </source>
</evidence>
<dbReference type="PANTHER" id="PTHR10302">
    <property type="entry name" value="SINGLE-STRANDED DNA-BINDING PROTEIN"/>
    <property type="match status" value="1"/>
</dbReference>
<protein>
    <recommendedName>
        <fullName evidence="2 3">Single-stranded DNA-binding protein</fullName>
        <shortName evidence="2">SSB</shortName>
    </recommendedName>
</protein>
<proteinExistence type="inferred from homology"/>
<comment type="subunit">
    <text evidence="2">Homotetramer.</text>
</comment>
<accession>A0A368VN62</accession>
<dbReference type="HAMAP" id="MF_00984">
    <property type="entry name" value="SSB"/>
    <property type="match status" value="1"/>
</dbReference>
<comment type="caution">
    <text evidence="2">Lacks conserved residue(s) required for the propagation of feature annotation.</text>
</comment>
<feature type="compositionally biased region" description="Basic and acidic residues" evidence="4">
    <location>
        <begin position="150"/>
        <end position="164"/>
    </location>
</feature>
<keyword evidence="2" id="KW-0227">DNA damage</keyword>
<dbReference type="EMBL" id="QPJD01000014">
    <property type="protein sequence ID" value="RCW42968.1"/>
    <property type="molecule type" value="Genomic_DNA"/>
</dbReference>
<dbReference type="GO" id="GO:0006310">
    <property type="term" value="P:DNA recombination"/>
    <property type="evidence" value="ECO:0007669"/>
    <property type="project" value="UniProtKB-UniRule"/>
</dbReference>